<accession>A0A7K1UAE5</accession>
<dbReference type="AlphaFoldDB" id="A0A7K1UAE5"/>
<sequence>MRIRCIILFISFFLLFSCSKDGGAPADNLINIRYEIKSNTELPFTDAVFSQSDNRGNIKDVREFGMKGDGTFFKEVQLPEGGDAKVVVRHRDSDDWYAQILSANGEILIKGKPEFSDGIYYVSLTVRVKR</sequence>
<dbReference type="RefSeq" id="WP_157308765.1">
    <property type="nucleotide sequence ID" value="NZ_WRXN01000013.1"/>
</dbReference>
<keyword evidence="3" id="KW-1185">Reference proteome</keyword>
<proteinExistence type="predicted"/>
<dbReference type="PROSITE" id="PS51257">
    <property type="entry name" value="PROKAR_LIPOPROTEIN"/>
    <property type="match status" value="1"/>
</dbReference>
<evidence type="ECO:0008006" key="4">
    <source>
        <dbReference type="Google" id="ProtNLM"/>
    </source>
</evidence>
<comment type="caution">
    <text evidence="2">The sequence shown here is derived from an EMBL/GenBank/DDBJ whole genome shotgun (WGS) entry which is preliminary data.</text>
</comment>
<dbReference type="Proteomes" id="UP000461730">
    <property type="component" value="Unassembled WGS sequence"/>
</dbReference>
<evidence type="ECO:0000256" key="1">
    <source>
        <dbReference type="SAM" id="SignalP"/>
    </source>
</evidence>
<feature type="chain" id="PRO_5029754440" description="PLAT domain-containing protein" evidence="1">
    <location>
        <begin position="27"/>
        <end position="130"/>
    </location>
</feature>
<evidence type="ECO:0000313" key="2">
    <source>
        <dbReference type="EMBL" id="MVT11337.1"/>
    </source>
</evidence>
<gene>
    <name evidence="2" type="ORF">GO493_23920</name>
</gene>
<reference evidence="2 3" key="1">
    <citation type="submission" date="2019-12" db="EMBL/GenBank/DDBJ databases">
        <title>Chitinophaga sp. strain ysch24 (GDMCC 1.1355), whole genome shotgun sequence.</title>
        <authorList>
            <person name="Zhang X."/>
        </authorList>
    </citation>
    <scope>NUCLEOTIDE SEQUENCE [LARGE SCALE GENOMIC DNA]</scope>
    <source>
        <strain evidence="3">ysch24</strain>
    </source>
</reference>
<feature type="signal peptide" evidence="1">
    <location>
        <begin position="1"/>
        <end position="26"/>
    </location>
</feature>
<organism evidence="2 3">
    <name type="scientific">Chitinophaga tropicalis</name>
    <dbReference type="NCBI Taxonomy" id="2683588"/>
    <lineage>
        <taxon>Bacteria</taxon>
        <taxon>Pseudomonadati</taxon>
        <taxon>Bacteroidota</taxon>
        <taxon>Chitinophagia</taxon>
        <taxon>Chitinophagales</taxon>
        <taxon>Chitinophagaceae</taxon>
        <taxon>Chitinophaga</taxon>
    </lineage>
</organism>
<name>A0A7K1UAE5_9BACT</name>
<keyword evidence="1" id="KW-0732">Signal</keyword>
<protein>
    <recommendedName>
        <fullName evidence="4">PLAT domain-containing protein</fullName>
    </recommendedName>
</protein>
<dbReference type="EMBL" id="WRXN01000013">
    <property type="protein sequence ID" value="MVT11337.1"/>
    <property type="molecule type" value="Genomic_DNA"/>
</dbReference>
<evidence type="ECO:0000313" key="3">
    <source>
        <dbReference type="Proteomes" id="UP000461730"/>
    </source>
</evidence>